<gene>
    <name evidence="3" type="ORF">PLOB_00013022</name>
</gene>
<reference evidence="3 4" key="1">
    <citation type="submission" date="2022-05" db="EMBL/GenBank/DDBJ databases">
        <authorList>
            <consortium name="Genoscope - CEA"/>
            <person name="William W."/>
        </authorList>
    </citation>
    <scope>NUCLEOTIDE SEQUENCE [LARGE SCALE GENOMIC DNA]</scope>
</reference>
<dbReference type="InterPro" id="IPR027417">
    <property type="entry name" value="P-loop_NTPase"/>
</dbReference>
<dbReference type="InterPro" id="IPR007111">
    <property type="entry name" value="NACHT_NTPase"/>
</dbReference>
<evidence type="ECO:0000256" key="1">
    <source>
        <dbReference type="ARBA" id="ARBA00022737"/>
    </source>
</evidence>
<accession>A0ABN8R2D3</accession>
<name>A0ABN8R2D3_9CNID</name>
<sequence length="838" mass="94779">MASASQQSQEEDLVDDSKKVKVTILASEWGSSNGGIGTLSKELAVQLAKFPESEITTFLVGCSEEDEKEALRNNVKIVKATRCPGFDESVWLNYPPEHLEMDVVVGYGVELGRHAQVLKKSKHCKWVQVVHNDPEEIEIFKSHSNQTAEGQGSHNIEVELCEIADLVVGVGPKLCEAFRSYLRSCQKDHNVVEFTPGIFREFATVEQSPRERKPRKVLVFGCGDEDDFSLEGWDIAGKAVTFLQETRLVFAGVPDVMRNKIAEKLKRCGVSARFFRVRGCIQKRVDLKRLFHEVDVVLLPSRAEGFGLTGLEALSAGLPLLVSKNSGFGEALSEVPFGSSYVVDSEDPQVWAAAIENLWKKDRQVRLEEAKALRIRYEEKHSWTKQTRNLLDKMISMAHDTTDSATHVQKPAVGKKRRADCLEDSRSFIEETLRSLNSHQGNVQQGLTQMEAEKKSSAIPCITYEIANCEGDIEFFAERQDKDTRQWLFQDFDDWFSNPRENSKAYFLLGDAGVGKSVMAGALAKRMREAGNLGAAYFCRYNDRTRNDPRNLLGTIACQLCDCISEYNHIMGGKDGVRIMLANSNLGVLELCTKLLEEPLGKCRQILQRKLVIIDALDETDYKSRDDFLCLIRERFPRLPQGIYFFITSRPEDTVQSGLEGYNPCVRICTGNSGQNSFYQLHEQDIQRFLEKRVDFSNHSFSAEDVTKMCNGLFLCALYISQLLNDSSHSRRLPSGDLGNFIRTNLQRLYDKLGENLYRKLLGCILAAPHPLPVSFISYVIEKEDSNINEQEIIDALSHFVVLAETATFLHRLIPKWLTNKREARKLYIDDEWAPMSD</sequence>
<comment type="caution">
    <text evidence="3">The sequence shown here is derived from an EMBL/GenBank/DDBJ whole genome shotgun (WGS) entry which is preliminary data.</text>
</comment>
<dbReference type="Gene3D" id="3.40.50.2000">
    <property type="entry name" value="Glycogen Phosphorylase B"/>
    <property type="match status" value="1"/>
</dbReference>
<dbReference type="SUPFAM" id="SSF52540">
    <property type="entry name" value="P-loop containing nucleoside triphosphate hydrolases"/>
    <property type="match status" value="1"/>
</dbReference>
<evidence type="ECO:0000259" key="2">
    <source>
        <dbReference type="PROSITE" id="PS50837"/>
    </source>
</evidence>
<keyword evidence="1" id="KW-0677">Repeat</keyword>
<organism evidence="3 4">
    <name type="scientific">Porites lobata</name>
    <dbReference type="NCBI Taxonomy" id="104759"/>
    <lineage>
        <taxon>Eukaryota</taxon>
        <taxon>Metazoa</taxon>
        <taxon>Cnidaria</taxon>
        <taxon>Anthozoa</taxon>
        <taxon>Hexacorallia</taxon>
        <taxon>Scleractinia</taxon>
        <taxon>Fungiina</taxon>
        <taxon>Poritidae</taxon>
        <taxon>Porites</taxon>
    </lineage>
</organism>
<dbReference type="InterPro" id="IPR056884">
    <property type="entry name" value="NPHP3-like_N"/>
</dbReference>
<proteinExistence type="predicted"/>
<dbReference type="Pfam" id="PF24883">
    <property type="entry name" value="NPHP3_N"/>
    <property type="match status" value="1"/>
</dbReference>
<dbReference type="Proteomes" id="UP001159405">
    <property type="component" value="Unassembled WGS sequence"/>
</dbReference>
<dbReference type="CDD" id="cd03801">
    <property type="entry name" value="GT4_PimA-like"/>
    <property type="match status" value="1"/>
</dbReference>
<dbReference type="SUPFAM" id="SSF53756">
    <property type="entry name" value="UDP-Glycosyltransferase/glycogen phosphorylase"/>
    <property type="match status" value="1"/>
</dbReference>
<dbReference type="PANTHER" id="PTHR10039:SF14">
    <property type="entry name" value="NACHT DOMAIN-CONTAINING PROTEIN"/>
    <property type="match status" value="1"/>
</dbReference>
<protein>
    <recommendedName>
        <fullName evidence="2">NACHT domain-containing protein</fullName>
    </recommendedName>
</protein>
<dbReference type="PROSITE" id="PS50837">
    <property type="entry name" value="NACHT"/>
    <property type="match status" value="1"/>
</dbReference>
<dbReference type="Gene3D" id="3.40.50.300">
    <property type="entry name" value="P-loop containing nucleotide triphosphate hydrolases"/>
    <property type="match status" value="1"/>
</dbReference>
<keyword evidence="4" id="KW-1185">Reference proteome</keyword>
<evidence type="ECO:0000313" key="3">
    <source>
        <dbReference type="EMBL" id="CAH3172546.1"/>
    </source>
</evidence>
<dbReference type="Pfam" id="PF20706">
    <property type="entry name" value="GT4-conflict"/>
    <property type="match status" value="1"/>
</dbReference>
<dbReference type="PANTHER" id="PTHR10039">
    <property type="entry name" value="AMELOGENIN"/>
    <property type="match status" value="1"/>
</dbReference>
<feature type="domain" description="NACHT" evidence="2">
    <location>
        <begin position="504"/>
        <end position="651"/>
    </location>
</feature>
<evidence type="ECO:0000313" key="4">
    <source>
        <dbReference type="Proteomes" id="UP001159405"/>
    </source>
</evidence>
<dbReference type="EMBL" id="CALNXK010000174">
    <property type="protein sequence ID" value="CAH3172546.1"/>
    <property type="molecule type" value="Genomic_DNA"/>
</dbReference>